<protein>
    <submittedName>
        <fullName evidence="14">Uncharacterized protein</fullName>
    </submittedName>
</protein>
<evidence type="ECO:0000256" key="5">
    <source>
        <dbReference type="ARBA" id="ARBA00022692"/>
    </source>
</evidence>
<evidence type="ECO:0000256" key="6">
    <source>
        <dbReference type="ARBA" id="ARBA00022989"/>
    </source>
</evidence>
<dbReference type="Pfam" id="PF00858">
    <property type="entry name" value="ASC"/>
    <property type="match status" value="2"/>
</dbReference>
<keyword evidence="5 12" id="KW-0812">Transmembrane</keyword>
<evidence type="ECO:0000256" key="10">
    <source>
        <dbReference type="ARBA" id="ARBA00023201"/>
    </source>
</evidence>
<evidence type="ECO:0000256" key="8">
    <source>
        <dbReference type="ARBA" id="ARBA00023065"/>
    </source>
</evidence>
<reference evidence="14" key="1">
    <citation type="submission" date="2020-07" db="EMBL/GenBank/DDBJ databases">
        <title>Multicomponent nature underlies the extraordinary mechanical properties of spider dragline silk.</title>
        <authorList>
            <person name="Kono N."/>
            <person name="Nakamura H."/>
            <person name="Mori M."/>
            <person name="Yoshida Y."/>
            <person name="Ohtoshi R."/>
            <person name="Malay A.D."/>
            <person name="Moran D.A.P."/>
            <person name="Tomita M."/>
            <person name="Numata K."/>
            <person name="Arakawa K."/>
        </authorList>
    </citation>
    <scope>NUCLEOTIDE SEQUENCE</scope>
</reference>
<evidence type="ECO:0000313" key="15">
    <source>
        <dbReference type="Proteomes" id="UP000887116"/>
    </source>
</evidence>
<accession>A0A8X6HTK4</accession>
<sequence length="336" mass="38833">MGKKKWYLDILKLSMIPGIAAVSQSKKYSMFSFRLCVLLCAVTGFVWQTKVLVEEYLRYPTVLDIRNQHFALLYMPGVTFCFLNGLQGKKYCPGTSCKKLTVKEFKELYPGEKLPSKAVDFLVPLNLSEIYLLPPKRLLEILEVDYPPAVKLYLKYFQMYMGGIQMKTAPIVRSYSSVPPMCFNFNVLGKNESYSMTVKKTPFHTETELHLRRIHMIKGAKRLDAELNMGQISVHSRSNFNNPFLTGVSIENGKNIILRVRQVLKKSLPYPYETDCHDYITENEESSSLGPTNLMECIEQCKLKLSLLNHDCVLESIWYPHNYQRCRPSKYKDVLE</sequence>
<evidence type="ECO:0000256" key="12">
    <source>
        <dbReference type="RuleBase" id="RU000679"/>
    </source>
</evidence>
<dbReference type="GO" id="GO:0016020">
    <property type="term" value="C:membrane"/>
    <property type="evidence" value="ECO:0007669"/>
    <property type="project" value="UniProtKB-SubCell"/>
</dbReference>
<keyword evidence="10 12" id="KW-0739">Sodium transport</keyword>
<keyword evidence="11 12" id="KW-0407">Ion channel</keyword>
<evidence type="ECO:0000256" key="9">
    <source>
        <dbReference type="ARBA" id="ARBA00023136"/>
    </source>
</evidence>
<keyword evidence="4 12" id="KW-0894">Sodium channel</keyword>
<gene>
    <name evidence="14" type="primary">AVEN_208689_1</name>
    <name evidence="14" type="ORF">TNCT_128971</name>
</gene>
<feature type="transmembrane region" description="Helical" evidence="13">
    <location>
        <begin position="31"/>
        <end position="49"/>
    </location>
</feature>
<evidence type="ECO:0000256" key="4">
    <source>
        <dbReference type="ARBA" id="ARBA00022461"/>
    </source>
</evidence>
<evidence type="ECO:0000256" key="13">
    <source>
        <dbReference type="SAM" id="Phobius"/>
    </source>
</evidence>
<dbReference type="AlphaFoldDB" id="A0A8X6HTK4"/>
<dbReference type="GO" id="GO:0005272">
    <property type="term" value="F:sodium channel activity"/>
    <property type="evidence" value="ECO:0007669"/>
    <property type="project" value="UniProtKB-KW"/>
</dbReference>
<keyword evidence="7" id="KW-0915">Sodium</keyword>
<dbReference type="EMBL" id="BMAO01022307">
    <property type="protein sequence ID" value="GFQ81047.1"/>
    <property type="molecule type" value="Genomic_DNA"/>
</dbReference>
<evidence type="ECO:0000256" key="3">
    <source>
        <dbReference type="ARBA" id="ARBA00022448"/>
    </source>
</evidence>
<evidence type="ECO:0000256" key="11">
    <source>
        <dbReference type="ARBA" id="ARBA00023303"/>
    </source>
</evidence>
<evidence type="ECO:0000256" key="7">
    <source>
        <dbReference type="ARBA" id="ARBA00023053"/>
    </source>
</evidence>
<keyword evidence="3 12" id="KW-0813">Transport</keyword>
<proteinExistence type="inferred from homology"/>
<keyword evidence="15" id="KW-1185">Reference proteome</keyword>
<evidence type="ECO:0000256" key="1">
    <source>
        <dbReference type="ARBA" id="ARBA00004141"/>
    </source>
</evidence>
<dbReference type="OrthoDB" id="6501935at2759"/>
<dbReference type="InterPro" id="IPR001873">
    <property type="entry name" value="ENaC"/>
</dbReference>
<comment type="caution">
    <text evidence="14">The sequence shown here is derived from an EMBL/GenBank/DDBJ whole genome shotgun (WGS) entry which is preliminary data.</text>
</comment>
<keyword evidence="8 12" id="KW-0406">Ion transport</keyword>
<keyword evidence="6 13" id="KW-1133">Transmembrane helix</keyword>
<evidence type="ECO:0000313" key="14">
    <source>
        <dbReference type="EMBL" id="GFQ81047.1"/>
    </source>
</evidence>
<comment type="subcellular location">
    <subcellularLocation>
        <location evidence="1">Membrane</location>
        <topology evidence="1">Multi-pass membrane protein</topology>
    </subcellularLocation>
</comment>
<comment type="similarity">
    <text evidence="2 12">Belongs to the amiloride-sensitive sodium channel (TC 1.A.6) family.</text>
</comment>
<dbReference type="Proteomes" id="UP000887116">
    <property type="component" value="Unassembled WGS sequence"/>
</dbReference>
<keyword evidence="9 13" id="KW-0472">Membrane</keyword>
<evidence type="ECO:0000256" key="2">
    <source>
        <dbReference type="ARBA" id="ARBA00007193"/>
    </source>
</evidence>
<organism evidence="14 15">
    <name type="scientific">Trichonephila clavata</name>
    <name type="common">Joro spider</name>
    <name type="synonym">Nephila clavata</name>
    <dbReference type="NCBI Taxonomy" id="2740835"/>
    <lineage>
        <taxon>Eukaryota</taxon>
        <taxon>Metazoa</taxon>
        <taxon>Ecdysozoa</taxon>
        <taxon>Arthropoda</taxon>
        <taxon>Chelicerata</taxon>
        <taxon>Arachnida</taxon>
        <taxon>Araneae</taxon>
        <taxon>Araneomorphae</taxon>
        <taxon>Entelegynae</taxon>
        <taxon>Araneoidea</taxon>
        <taxon>Nephilidae</taxon>
        <taxon>Trichonephila</taxon>
    </lineage>
</organism>
<name>A0A8X6HTK4_TRICU</name>